<evidence type="ECO:0000313" key="6">
    <source>
        <dbReference type="EMBL" id="OHU51559.1"/>
    </source>
</evidence>
<dbReference type="PANTHER" id="PTHR42877:SF4">
    <property type="entry name" value="FAD_NAD(P)-BINDING DOMAIN-CONTAINING PROTEIN-RELATED"/>
    <property type="match status" value="1"/>
</dbReference>
<dbReference type="SUPFAM" id="SSF51905">
    <property type="entry name" value="FAD/NAD(P)-binding domain"/>
    <property type="match status" value="2"/>
</dbReference>
<accession>A0A1S1LM74</accession>
<evidence type="ECO:0000256" key="3">
    <source>
        <dbReference type="ARBA" id="ARBA00022827"/>
    </source>
</evidence>
<keyword evidence="3" id="KW-0274">FAD</keyword>
<evidence type="ECO:0000256" key="5">
    <source>
        <dbReference type="SAM" id="MobiDB-lite"/>
    </source>
</evidence>
<dbReference type="AlphaFoldDB" id="A0A1S1LM74"/>
<protein>
    <recommendedName>
        <fullName evidence="8">Monooxygenase</fullName>
    </recommendedName>
</protein>
<gene>
    <name evidence="6" type="ORF">BKG82_22150</name>
</gene>
<name>A0A1S1LM74_MYCCH</name>
<comment type="caution">
    <text evidence="6">The sequence shown here is derived from an EMBL/GenBank/DDBJ whole genome shotgun (WGS) entry which is preliminary data.</text>
</comment>
<sequence>MSGLAMAMKLQAAGSDNFVIFEKTQNVGGTWRENAYPGLTCDVPAHYYCYRDELSADWTHLFAPGSQIQRYFENVTAKKDLTRFIQFGTEMIRAEFTGGQWVLTDADGCEHSADVLVCATGVLHHPRTPSIEGLETFGGKIFHSARWEHDAEIVDARVGIVGTGSTGVQITTALSEIAAKVTLFQRTPQWVIAVPNPPIPQWFRFLLAHSPVLNQAMYRMANVTFNVAARAPIAQGWERRLFGYLARKSLATVQDPELRARMTPDYEPLCKRLINSADFYRAIQRPSVAVVSEAINRVCPDGIVTSDGHLHKLDTLVLATGFEAHTYMRPMQIIGPTGLSLEQAWSEGPRAHNTTMIPGLPNLFTLMGPNSPIGNASLVPIAETQADYVVNWLKHMKRYRVVEIEPTSVATDRFYRELTAALGGTVWSSGCDSWYLGSNGVPVLWPWPFDELRKRLANPNSDDFIRRHTHSVPPEPAASGLAVR</sequence>
<dbReference type="EMBL" id="MLIQ01000023">
    <property type="protein sequence ID" value="OHU51559.1"/>
    <property type="molecule type" value="Genomic_DNA"/>
</dbReference>
<keyword evidence="4" id="KW-0560">Oxidoreductase</keyword>
<proteinExistence type="inferred from homology"/>
<dbReference type="InterPro" id="IPR036188">
    <property type="entry name" value="FAD/NAD-bd_sf"/>
</dbReference>
<evidence type="ECO:0008006" key="8">
    <source>
        <dbReference type="Google" id="ProtNLM"/>
    </source>
</evidence>
<comment type="similarity">
    <text evidence="1">Belongs to the FAD-binding monooxygenase family.</text>
</comment>
<evidence type="ECO:0000256" key="4">
    <source>
        <dbReference type="ARBA" id="ARBA00023002"/>
    </source>
</evidence>
<evidence type="ECO:0000256" key="1">
    <source>
        <dbReference type="ARBA" id="ARBA00010139"/>
    </source>
</evidence>
<reference evidence="6 7" key="1">
    <citation type="submission" date="2016-10" db="EMBL/GenBank/DDBJ databases">
        <title>Evaluation of Human, Veterinary and Environmental Mycobacterium chelonae Isolates by Core Genome Phylogenomic Analysis, Targeted Gene Comparison, and Anti-microbial Susceptibility Patterns: A Tale of Mistaken Identities.</title>
        <authorList>
            <person name="Fogelson S.B."/>
            <person name="Camus A.C."/>
            <person name="Lorenz W."/>
            <person name="Vasireddy R."/>
            <person name="Vasireddy S."/>
            <person name="Smith T."/>
            <person name="Brown-Elliott B.A."/>
            <person name="Wallace R.J.Jr."/>
            <person name="Hasan N.A."/>
            <person name="Reischl U."/>
            <person name="Sanchez S."/>
        </authorList>
    </citation>
    <scope>NUCLEOTIDE SEQUENCE [LARGE SCALE GENOMIC DNA]</scope>
    <source>
        <strain evidence="6 7">15515</strain>
    </source>
</reference>
<dbReference type="Proteomes" id="UP000180043">
    <property type="component" value="Unassembled WGS sequence"/>
</dbReference>
<keyword evidence="2" id="KW-0285">Flavoprotein</keyword>
<feature type="region of interest" description="Disordered" evidence="5">
    <location>
        <begin position="465"/>
        <end position="484"/>
    </location>
</feature>
<dbReference type="GO" id="GO:0050661">
    <property type="term" value="F:NADP binding"/>
    <property type="evidence" value="ECO:0007669"/>
    <property type="project" value="InterPro"/>
</dbReference>
<dbReference type="PANTHER" id="PTHR42877">
    <property type="entry name" value="L-ORNITHINE N(5)-MONOOXYGENASE-RELATED"/>
    <property type="match status" value="1"/>
</dbReference>
<dbReference type="Gene3D" id="3.50.50.60">
    <property type="entry name" value="FAD/NAD(P)-binding domain"/>
    <property type="match status" value="2"/>
</dbReference>
<dbReference type="InterPro" id="IPR051209">
    <property type="entry name" value="FAD-bind_Monooxygenase_sf"/>
</dbReference>
<dbReference type="GO" id="GO:0050660">
    <property type="term" value="F:flavin adenine dinucleotide binding"/>
    <property type="evidence" value="ECO:0007669"/>
    <property type="project" value="InterPro"/>
</dbReference>
<organism evidence="6 7">
    <name type="scientific">Mycobacteroides chelonae</name>
    <name type="common">Mycobacterium chelonae</name>
    <dbReference type="NCBI Taxonomy" id="1774"/>
    <lineage>
        <taxon>Bacteria</taxon>
        <taxon>Bacillati</taxon>
        <taxon>Actinomycetota</taxon>
        <taxon>Actinomycetes</taxon>
        <taxon>Mycobacteriales</taxon>
        <taxon>Mycobacteriaceae</taxon>
        <taxon>Mycobacteroides</taxon>
    </lineage>
</organism>
<evidence type="ECO:0000313" key="7">
    <source>
        <dbReference type="Proteomes" id="UP000180043"/>
    </source>
</evidence>
<dbReference type="GO" id="GO:0004499">
    <property type="term" value="F:N,N-dimethylaniline monooxygenase activity"/>
    <property type="evidence" value="ECO:0007669"/>
    <property type="project" value="InterPro"/>
</dbReference>
<dbReference type="Pfam" id="PF00743">
    <property type="entry name" value="FMO-like"/>
    <property type="match status" value="1"/>
</dbReference>
<dbReference type="InterPro" id="IPR020946">
    <property type="entry name" value="Flavin_mOase-like"/>
</dbReference>
<evidence type="ECO:0000256" key="2">
    <source>
        <dbReference type="ARBA" id="ARBA00022630"/>
    </source>
</evidence>